<gene>
    <name evidence="2" type="ORF">BDY21DRAFT_51811</name>
</gene>
<dbReference type="Proteomes" id="UP000799766">
    <property type="component" value="Unassembled WGS sequence"/>
</dbReference>
<sequence length="187" mass="20655">MSTAKGNLTLFREWMAGGWSADAKLPPPAKRQPRQVQASVIPGRRTRRAPPQGPKDTQSAARSASQRPGYLSGSHRLPSTSFSRASVASAPLPSSFHERRLRRRAPLPVPPETLRKLRKEAVLTGWAGLLRRRCSTEQPALADGRRFALTASRYSAAALSSSRSCPARSLRVSKPSSRLSFRRFRRT</sequence>
<feature type="compositionally biased region" description="Polar residues" evidence="1">
    <location>
        <begin position="55"/>
        <end position="66"/>
    </location>
</feature>
<protein>
    <submittedName>
        <fullName evidence="2">Uncharacterized protein</fullName>
    </submittedName>
</protein>
<proteinExistence type="predicted"/>
<accession>A0A6A6NXK2</accession>
<keyword evidence="3" id="KW-1185">Reference proteome</keyword>
<organism evidence="2 3">
    <name type="scientific">Lineolata rhizophorae</name>
    <dbReference type="NCBI Taxonomy" id="578093"/>
    <lineage>
        <taxon>Eukaryota</taxon>
        <taxon>Fungi</taxon>
        <taxon>Dikarya</taxon>
        <taxon>Ascomycota</taxon>
        <taxon>Pezizomycotina</taxon>
        <taxon>Dothideomycetes</taxon>
        <taxon>Dothideomycetes incertae sedis</taxon>
        <taxon>Lineolatales</taxon>
        <taxon>Lineolataceae</taxon>
        <taxon>Lineolata</taxon>
    </lineage>
</organism>
<name>A0A6A6NXK2_9PEZI</name>
<feature type="region of interest" description="Disordered" evidence="1">
    <location>
        <begin position="20"/>
        <end position="104"/>
    </location>
</feature>
<feature type="compositionally biased region" description="Polar residues" evidence="1">
    <location>
        <begin position="77"/>
        <end position="86"/>
    </location>
</feature>
<evidence type="ECO:0000313" key="2">
    <source>
        <dbReference type="EMBL" id="KAF2456486.1"/>
    </source>
</evidence>
<evidence type="ECO:0000256" key="1">
    <source>
        <dbReference type="SAM" id="MobiDB-lite"/>
    </source>
</evidence>
<dbReference type="AlphaFoldDB" id="A0A6A6NXK2"/>
<evidence type="ECO:0000313" key="3">
    <source>
        <dbReference type="Proteomes" id="UP000799766"/>
    </source>
</evidence>
<dbReference type="EMBL" id="MU001683">
    <property type="protein sequence ID" value="KAF2456486.1"/>
    <property type="molecule type" value="Genomic_DNA"/>
</dbReference>
<reference evidence="2" key="1">
    <citation type="journal article" date="2020" name="Stud. Mycol.">
        <title>101 Dothideomycetes genomes: a test case for predicting lifestyles and emergence of pathogens.</title>
        <authorList>
            <person name="Haridas S."/>
            <person name="Albert R."/>
            <person name="Binder M."/>
            <person name="Bloem J."/>
            <person name="Labutti K."/>
            <person name="Salamov A."/>
            <person name="Andreopoulos B."/>
            <person name="Baker S."/>
            <person name="Barry K."/>
            <person name="Bills G."/>
            <person name="Bluhm B."/>
            <person name="Cannon C."/>
            <person name="Castanera R."/>
            <person name="Culley D."/>
            <person name="Daum C."/>
            <person name="Ezra D."/>
            <person name="Gonzalez J."/>
            <person name="Henrissat B."/>
            <person name="Kuo A."/>
            <person name="Liang C."/>
            <person name="Lipzen A."/>
            <person name="Lutzoni F."/>
            <person name="Magnuson J."/>
            <person name="Mondo S."/>
            <person name="Nolan M."/>
            <person name="Ohm R."/>
            <person name="Pangilinan J."/>
            <person name="Park H.-J."/>
            <person name="Ramirez L."/>
            <person name="Alfaro M."/>
            <person name="Sun H."/>
            <person name="Tritt A."/>
            <person name="Yoshinaga Y."/>
            <person name="Zwiers L.-H."/>
            <person name="Turgeon B."/>
            <person name="Goodwin S."/>
            <person name="Spatafora J."/>
            <person name="Crous P."/>
            <person name="Grigoriev I."/>
        </authorList>
    </citation>
    <scope>NUCLEOTIDE SEQUENCE</scope>
    <source>
        <strain evidence="2">ATCC 16933</strain>
    </source>
</reference>